<dbReference type="AlphaFoldDB" id="A0A1R2BGD0"/>
<reference evidence="2 3" key="1">
    <citation type="submission" date="2016-11" db="EMBL/GenBank/DDBJ databases">
        <title>The macronuclear genome of Stentor coeruleus: a giant cell with tiny introns.</title>
        <authorList>
            <person name="Slabodnick M."/>
            <person name="Ruby J.G."/>
            <person name="Reiff S.B."/>
            <person name="Swart E.C."/>
            <person name="Gosai S."/>
            <person name="Prabakaran S."/>
            <person name="Witkowska E."/>
            <person name="Larue G.E."/>
            <person name="Fisher S."/>
            <person name="Freeman R.M."/>
            <person name="Gunawardena J."/>
            <person name="Chu W."/>
            <person name="Stover N.A."/>
            <person name="Gregory B.D."/>
            <person name="Nowacki M."/>
            <person name="Derisi J."/>
            <person name="Roy S.W."/>
            <person name="Marshall W.F."/>
            <person name="Sood P."/>
        </authorList>
    </citation>
    <scope>NUCLEOTIDE SEQUENCE [LARGE SCALE GENOMIC DNA]</scope>
    <source>
        <strain evidence="2">WM001</strain>
    </source>
</reference>
<protein>
    <submittedName>
        <fullName evidence="2">Uncharacterized protein</fullName>
    </submittedName>
</protein>
<name>A0A1R2BGD0_9CILI</name>
<evidence type="ECO:0000256" key="1">
    <source>
        <dbReference type="SAM" id="MobiDB-lite"/>
    </source>
</evidence>
<gene>
    <name evidence="2" type="ORF">SteCoe_24960</name>
</gene>
<feature type="region of interest" description="Disordered" evidence="1">
    <location>
        <begin position="184"/>
        <end position="205"/>
    </location>
</feature>
<proteinExistence type="predicted"/>
<dbReference type="EMBL" id="MPUH01000667">
    <property type="protein sequence ID" value="OMJ75822.1"/>
    <property type="molecule type" value="Genomic_DNA"/>
</dbReference>
<evidence type="ECO:0000313" key="3">
    <source>
        <dbReference type="Proteomes" id="UP000187209"/>
    </source>
</evidence>
<keyword evidence="3" id="KW-1185">Reference proteome</keyword>
<dbReference type="Proteomes" id="UP000187209">
    <property type="component" value="Unassembled WGS sequence"/>
</dbReference>
<comment type="caution">
    <text evidence="2">The sequence shown here is derived from an EMBL/GenBank/DDBJ whole genome shotgun (WGS) entry which is preliminary data.</text>
</comment>
<evidence type="ECO:0000313" key="2">
    <source>
        <dbReference type="EMBL" id="OMJ75822.1"/>
    </source>
</evidence>
<feature type="compositionally biased region" description="Basic and acidic residues" evidence="1">
    <location>
        <begin position="185"/>
        <end position="205"/>
    </location>
</feature>
<organism evidence="2 3">
    <name type="scientific">Stentor coeruleus</name>
    <dbReference type="NCBI Taxonomy" id="5963"/>
    <lineage>
        <taxon>Eukaryota</taxon>
        <taxon>Sar</taxon>
        <taxon>Alveolata</taxon>
        <taxon>Ciliophora</taxon>
        <taxon>Postciliodesmatophora</taxon>
        <taxon>Heterotrichea</taxon>
        <taxon>Heterotrichida</taxon>
        <taxon>Stentoridae</taxon>
        <taxon>Stentor</taxon>
    </lineage>
</organism>
<sequence length="395" mass="46462">MEDSKRIAKLALLLNSAVRTHTANAVNKKEACSRALNYFENSRLGEKRQYKILENKDVRNQRYESMENTKKSHKKIIEKSVNSKSFNDGIELERPSNPKIIVKRRMKWKDYLRLQVEKQRKINQSFEKTSKIEEPSRDNKMNEKSINFKPNLDIKQFEKDLKNFKTVEIKDNFKKLDENECFFDNADKNDKENPENNQNDKEKDIESDIENEQENLEIDEQDNQYQNEDKRIQEIIERYTKTMGKAKLKEMVEGNDNGSIKKNSDNCEKRPKSANSLYSTISKKDAAYKIRFLELEEARIKKEKEDLARFLESRSQVREPSKRTTVASLMSKKEAAKTDQSQTFSPYIPIKPILPNINTSKNDRESSIAFKHESALPRKKKDQDTRIKDLINSLF</sequence>
<accession>A0A1R2BGD0</accession>